<organism evidence="9 10">
    <name type="scientific">Lachancea mirantina</name>
    <dbReference type="NCBI Taxonomy" id="1230905"/>
    <lineage>
        <taxon>Eukaryota</taxon>
        <taxon>Fungi</taxon>
        <taxon>Dikarya</taxon>
        <taxon>Ascomycota</taxon>
        <taxon>Saccharomycotina</taxon>
        <taxon>Saccharomycetes</taxon>
        <taxon>Saccharomycetales</taxon>
        <taxon>Saccharomycetaceae</taxon>
        <taxon>Lachancea</taxon>
    </lineage>
</organism>
<feature type="transmembrane region" description="Helical" evidence="7">
    <location>
        <begin position="224"/>
        <end position="243"/>
    </location>
</feature>
<dbReference type="PANTHER" id="PTHR43791:SF97">
    <property type="entry name" value="ALLANTOATE TRANSPORTER, PUTATIVE (AFU_ORTHOLOGUE AFUA_1G14700)-RELATED"/>
    <property type="match status" value="1"/>
</dbReference>
<dbReference type="PANTHER" id="PTHR43791">
    <property type="entry name" value="PERMEASE-RELATED"/>
    <property type="match status" value="1"/>
</dbReference>
<feature type="transmembrane region" description="Helical" evidence="7">
    <location>
        <begin position="389"/>
        <end position="409"/>
    </location>
</feature>
<keyword evidence="2" id="KW-0813">Transport</keyword>
<feature type="transmembrane region" description="Helical" evidence="7">
    <location>
        <begin position="255"/>
        <end position="275"/>
    </location>
</feature>
<dbReference type="Proteomes" id="UP000191024">
    <property type="component" value="Chromosome H"/>
</dbReference>
<feature type="transmembrane region" description="Helical" evidence="7">
    <location>
        <begin position="132"/>
        <end position="152"/>
    </location>
</feature>
<feature type="transmembrane region" description="Helical" evidence="7">
    <location>
        <begin position="191"/>
        <end position="212"/>
    </location>
</feature>
<proteinExistence type="inferred from homology"/>
<feature type="domain" description="Major facilitator superfamily (MFS) profile" evidence="8">
    <location>
        <begin position="95"/>
        <end position="508"/>
    </location>
</feature>
<dbReference type="FunFam" id="1.20.1250.20:FF:000064">
    <property type="entry name" value="MFS allantoate transporter"/>
    <property type="match status" value="1"/>
</dbReference>
<feature type="transmembrane region" description="Helical" evidence="7">
    <location>
        <begin position="159"/>
        <end position="179"/>
    </location>
</feature>
<evidence type="ECO:0000256" key="6">
    <source>
        <dbReference type="ARBA" id="ARBA00037968"/>
    </source>
</evidence>
<evidence type="ECO:0000313" key="9">
    <source>
        <dbReference type="EMBL" id="SCV04668.1"/>
    </source>
</evidence>
<keyword evidence="4 7" id="KW-1133">Transmembrane helix</keyword>
<dbReference type="EMBL" id="LT598468">
    <property type="protein sequence ID" value="SCV04668.1"/>
    <property type="molecule type" value="Genomic_DNA"/>
</dbReference>
<accession>A0A1G4KJF9</accession>
<dbReference type="Gene3D" id="1.20.1250.20">
    <property type="entry name" value="MFS general substrate transporter like domains"/>
    <property type="match status" value="1"/>
</dbReference>
<evidence type="ECO:0000256" key="5">
    <source>
        <dbReference type="ARBA" id="ARBA00023136"/>
    </source>
</evidence>
<dbReference type="GO" id="GO:0022857">
    <property type="term" value="F:transmembrane transporter activity"/>
    <property type="evidence" value="ECO:0007669"/>
    <property type="project" value="InterPro"/>
</dbReference>
<feature type="transmembrane region" description="Helical" evidence="7">
    <location>
        <begin position="453"/>
        <end position="472"/>
    </location>
</feature>
<protein>
    <submittedName>
        <fullName evidence="9">LAMI_0H17964g1_1</fullName>
    </submittedName>
</protein>
<evidence type="ECO:0000256" key="1">
    <source>
        <dbReference type="ARBA" id="ARBA00004141"/>
    </source>
</evidence>
<feature type="transmembrane region" description="Helical" evidence="7">
    <location>
        <begin position="484"/>
        <end position="504"/>
    </location>
</feature>
<keyword evidence="5 7" id="KW-0472">Membrane</keyword>
<evidence type="ECO:0000259" key="8">
    <source>
        <dbReference type="PROSITE" id="PS50850"/>
    </source>
</evidence>
<dbReference type="Pfam" id="PF07690">
    <property type="entry name" value="MFS_1"/>
    <property type="match status" value="1"/>
</dbReference>
<reference evidence="10" key="1">
    <citation type="submission" date="2016-03" db="EMBL/GenBank/DDBJ databases">
        <authorList>
            <person name="Devillers H."/>
        </authorList>
    </citation>
    <scope>NUCLEOTIDE SEQUENCE [LARGE SCALE GENOMIC DNA]</scope>
</reference>
<feature type="transmembrane region" description="Helical" evidence="7">
    <location>
        <begin position="318"/>
        <end position="340"/>
    </location>
</feature>
<name>A0A1G4KJF9_9SACH</name>
<dbReference type="InterPro" id="IPR020846">
    <property type="entry name" value="MFS_dom"/>
</dbReference>
<evidence type="ECO:0000256" key="2">
    <source>
        <dbReference type="ARBA" id="ARBA00022448"/>
    </source>
</evidence>
<dbReference type="InterPro" id="IPR011701">
    <property type="entry name" value="MFS"/>
</dbReference>
<feature type="transmembrane region" description="Helical" evidence="7">
    <location>
        <begin position="415"/>
        <end position="441"/>
    </location>
</feature>
<dbReference type="OrthoDB" id="4454541at2759"/>
<keyword evidence="3 7" id="KW-0812">Transmembrane</keyword>
<dbReference type="GO" id="GO:0016020">
    <property type="term" value="C:membrane"/>
    <property type="evidence" value="ECO:0007669"/>
    <property type="project" value="UniProtKB-SubCell"/>
</dbReference>
<gene>
    <name evidence="9" type="ORF">LAMI_0H17964G</name>
</gene>
<evidence type="ECO:0000256" key="4">
    <source>
        <dbReference type="ARBA" id="ARBA00022989"/>
    </source>
</evidence>
<sequence length="545" mass="60397">MLQLKSDFEIYPTTRPHRMSAKISEDPSKVKYDVSEGEILESNGSISSNEGNQVQAVSGDKHVVGAELFEEVLNAQIDTSDKEYAPIRRKIDMWLLPILCVTYMLQFLDKLSLNYASAYSMKEDLGLKGNDYANIAAIFNVGYLIGSLPGNWIIQKLPVAKYTGCALFVWAILLIAHVGAKNYSSMMALRFLLGLMEASISPSNMMMCGMFYNKQEQPFRMCTFLSMNGVATMVGALLAYGLGHSTSSALKPWKLIFLVIGVMNFAWAIIFLYVAPDSPASARFLTHEEKLKVIERVSKNQTGIKDTKFKFVQAKEALLDLNTIILALIGLGCGVVNGGTSNFISSLIKGFGFSGLNATLLQLPTGAIELVCVFSAGMIALFTKRNVRTILLFVLCIPTLAGLIGIHVIPLSHKWALVGCCWLLYIIGGPVIMCWILMNVTVAGSSKLSTAKIMWFLMYTAGNITGSKIFYAKEAPRYNTGMKGLIGSYAGMMFLSIVYYLLMFRRNQGRNSKFGKLNPETERAGIINGFNDQTDFENQYFRYHY</sequence>
<dbReference type="SUPFAM" id="SSF103473">
    <property type="entry name" value="MFS general substrate transporter"/>
    <property type="match status" value="1"/>
</dbReference>
<comment type="subcellular location">
    <subcellularLocation>
        <location evidence="1">Membrane</location>
        <topology evidence="1">Multi-pass membrane protein</topology>
    </subcellularLocation>
</comment>
<evidence type="ECO:0000256" key="7">
    <source>
        <dbReference type="SAM" id="Phobius"/>
    </source>
</evidence>
<evidence type="ECO:0000256" key="3">
    <source>
        <dbReference type="ARBA" id="ARBA00022692"/>
    </source>
</evidence>
<feature type="transmembrane region" description="Helical" evidence="7">
    <location>
        <begin position="360"/>
        <end position="382"/>
    </location>
</feature>
<dbReference type="AlphaFoldDB" id="A0A1G4KJF9"/>
<feature type="transmembrane region" description="Helical" evidence="7">
    <location>
        <begin position="94"/>
        <end position="112"/>
    </location>
</feature>
<keyword evidence="10" id="KW-1185">Reference proteome</keyword>
<evidence type="ECO:0000313" key="10">
    <source>
        <dbReference type="Proteomes" id="UP000191024"/>
    </source>
</evidence>
<dbReference type="PROSITE" id="PS50850">
    <property type="entry name" value="MFS"/>
    <property type="match status" value="1"/>
</dbReference>
<comment type="similarity">
    <text evidence="6">Belongs to the major facilitator superfamily. Allantoate permease family.</text>
</comment>
<dbReference type="InterPro" id="IPR036259">
    <property type="entry name" value="MFS_trans_sf"/>
</dbReference>